<evidence type="ECO:0000313" key="2">
    <source>
        <dbReference type="Proteomes" id="UP000033622"/>
    </source>
</evidence>
<gene>
    <name evidence="1" type="ORF">APHWI1_0413</name>
</gene>
<proteinExistence type="predicted"/>
<accession>A0A0F3PYC2</accession>
<organism evidence="1 2">
    <name type="scientific">Anaplasma phagocytophilum str. ApWI1</name>
    <dbReference type="NCBI Taxonomy" id="1359155"/>
    <lineage>
        <taxon>Bacteria</taxon>
        <taxon>Pseudomonadati</taxon>
        <taxon>Pseudomonadota</taxon>
        <taxon>Alphaproteobacteria</taxon>
        <taxon>Rickettsiales</taxon>
        <taxon>Anaplasmataceae</taxon>
        <taxon>Anaplasma</taxon>
        <taxon>phagocytophilum group</taxon>
    </lineage>
</organism>
<protein>
    <submittedName>
        <fullName evidence="1">Uncharacterized protein</fullName>
    </submittedName>
</protein>
<dbReference type="Proteomes" id="UP000033622">
    <property type="component" value="Unassembled WGS sequence"/>
</dbReference>
<dbReference type="AlphaFoldDB" id="A0A0F3PYC2"/>
<dbReference type="EMBL" id="LAOF01000001">
    <property type="protein sequence ID" value="KJV85385.1"/>
    <property type="molecule type" value="Genomic_DNA"/>
</dbReference>
<comment type="caution">
    <text evidence="1">The sequence shown here is derived from an EMBL/GenBank/DDBJ whole genome shotgun (WGS) entry which is preliminary data.</text>
</comment>
<reference evidence="1 2" key="1">
    <citation type="submission" date="2015-01" db="EMBL/GenBank/DDBJ databases">
        <title>Genome Sequencing of Rickettsiales.</title>
        <authorList>
            <person name="Daugherty S.C."/>
            <person name="Su Q."/>
            <person name="Abolude K."/>
            <person name="Beier-Sexton M."/>
            <person name="Carlyon J.A."/>
            <person name="Carter R."/>
            <person name="Day N.P."/>
            <person name="Dumler S.J."/>
            <person name="Dyachenko V."/>
            <person name="Godinez A."/>
            <person name="Kurtti T.J."/>
            <person name="Lichay M."/>
            <person name="Mullins K.E."/>
            <person name="Ott S."/>
            <person name="Pappas-Brown V."/>
            <person name="Paris D.H."/>
            <person name="Patel P."/>
            <person name="Richards A.L."/>
            <person name="Sadzewicz L."/>
            <person name="Sears K."/>
            <person name="Seidman D."/>
            <person name="Sengamalay N."/>
            <person name="Stenos J."/>
            <person name="Tallon L.J."/>
            <person name="Vincent G."/>
            <person name="Fraser C.M."/>
            <person name="Munderloh U."/>
            <person name="Dunning-Hotopp J.C."/>
        </authorList>
    </citation>
    <scope>NUCLEOTIDE SEQUENCE [LARGE SCALE GENOMIC DNA]</scope>
    <source>
        <strain evidence="1 2">ApWI1</strain>
    </source>
</reference>
<dbReference type="PATRIC" id="fig|1359155.3.peg.421"/>
<name>A0A0F3PYC2_ANAPH</name>
<sequence>MPLDPVIHSWSKNKKCGVYQICEEFLNCRKESGRHDSETLNRNNYWFTRNAVLISCFFKNALHDVKHEIVKA</sequence>
<evidence type="ECO:0000313" key="1">
    <source>
        <dbReference type="EMBL" id="KJV85385.1"/>
    </source>
</evidence>